<dbReference type="OrthoDB" id="2422299at2759"/>
<organism evidence="1 2">
    <name type="scientific">Funneliformis caledonium</name>
    <dbReference type="NCBI Taxonomy" id="1117310"/>
    <lineage>
        <taxon>Eukaryota</taxon>
        <taxon>Fungi</taxon>
        <taxon>Fungi incertae sedis</taxon>
        <taxon>Mucoromycota</taxon>
        <taxon>Glomeromycotina</taxon>
        <taxon>Glomeromycetes</taxon>
        <taxon>Glomerales</taxon>
        <taxon>Glomeraceae</taxon>
        <taxon>Funneliformis</taxon>
    </lineage>
</organism>
<sequence length="97" mass="11556">MSIPLEIDLSHWTSNHFEELEQILHDLIPHFRWFQIPSKIFLSKVDPYEPIFPRKLYKSIIGYFMDPNTPPDTLVLPQRRNLSFDSLLIGKEHLKII</sequence>
<proteinExistence type="predicted"/>
<evidence type="ECO:0000313" key="2">
    <source>
        <dbReference type="Proteomes" id="UP000789570"/>
    </source>
</evidence>
<feature type="non-terminal residue" evidence="1">
    <location>
        <position position="97"/>
    </location>
</feature>
<protein>
    <submittedName>
        <fullName evidence="1">17067_t:CDS:1</fullName>
    </submittedName>
</protein>
<comment type="caution">
    <text evidence="1">The sequence shown here is derived from an EMBL/GenBank/DDBJ whole genome shotgun (WGS) entry which is preliminary data.</text>
</comment>
<dbReference type="EMBL" id="CAJVPQ010022354">
    <property type="protein sequence ID" value="CAG8760441.1"/>
    <property type="molecule type" value="Genomic_DNA"/>
</dbReference>
<name>A0A9N9NSQ9_9GLOM</name>
<evidence type="ECO:0000313" key="1">
    <source>
        <dbReference type="EMBL" id="CAG8760441.1"/>
    </source>
</evidence>
<keyword evidence="2" id="KW-1185">Reference proteome</keyword>
<dbReference type="Proteomes" id="UP000789570">
    <property type="component" value="Unassembled WGS sequence"/>
</dbReference>
<dbReference type="AlphaFoldDB" id="A0A9N9NSQ9"/>
<gene>
    <name evidence="1" type="ORF">FCALED_LOCUS16896</name>
</gene>
<accession>A0A9N9NSQ9</accession>
<reference evidence="1" key="1">
    <citation type="submission" date="2021-06" db="EMBL/GenBank/DDBJ databases">
        <authorList>
            <person name="Kallberg Y."/>
            <person name="Tangrot J."/>
            <person name="Rosling A."/>
        </authorList>
    </citation>
    <scope>NUCLEOTIDE SEQUENCE</scope>
    <source>
        <strain evidence="1">UK204</strain>
    </source>
</reference>